<feature type="domain" description="MULE transposase" evidence="2">
    <location>
        <begin position="296"/>
        <end position="390"/>
    </location>
</feature>
<name>A0ABD3R7K9_9STRA</name>
<evidence type="ECO:0000259" key="2">
    <source>
        <dbReference type="Pfam" id="PF10551"/>
    </source>
</evidence>
<proteinExistence type="predicted"/>
<evidence type="ECO:0000313" key="3">
    <source>
        <dbReference type="EMBL" id="KAL3808992.1"/>
    </source>
</evidence>
<keyword evidence="4" id="KW-1185">Reference proteome</keyword>
<sequence length="468" mass="53819">MKDAFNQFERAFDQQFMAMNINDNNGNSPSVRFLLPTPCSSSNDDSERTTTRNELVVSYPPSESEPSTASTLPPTTYNLDGFALHRKNNNKNSVQYWCNERRNKKGDCEVEIRFRKKNGIIDYANPDMNGTIHTAKCCQKNGVNTDTYAYLGKDSSMVLGEDPKKSKIFTNFPMEHEMKQRVSDLATTNLTMLPDTVWCVVKKEMDKKYGGSWSGLYKNQVADLVRRSRAKLGLGNIISTVTDTKEYRLMSDLKRPFLQASGVWPHPEDSSEYMRAMVFGNLALIPLLKNRQLDIFVDATFDCVPTPFYQCLIIMVYHDETSAYVPVLYCLMTHKNETLYWHVLSAIVYCSEWKIHARTYTTDFERALMNQMEIQFAPARHVGCLFHLKQAWRKYLIKKCKYSRDEIKYAMEIGVLDMLCVIPHDEIKKYEIPFLRSVLEQGADDEALKNGWESSPAGTSLGKRNRLK</sequence>
<gene>
    <name evidence="3" type="ORF">ACHAXA_010135</name>
</gene>
<dbReference type="Proteomes" id="UP001530377">
    <property type="component" value="Unassembled WGS sequence"/>
</dbReference>
<feature type="region of interest" description="Disordered" evidence="1">
    <location>
        <begin position="449"/>
        <end position="468"/>
    </location>
</feature>
<reference evidence="3 4" key="1">
    <citation type="submission" date="2024-10" db="EMBL/GenBank/DDBJ databases">
        <title>Updated reference genomes for cyclostephanoid diatoms.</title>
        <authorList>
            <person name="Roberts W.R."/>
            <person name="Alverson A.J."/>
        </authorList>
    </citation>
    <scope>NUCLEOTIDE SEQUENCE [LARGE SCALE GENOMIC DNA]</scope>
    <source>
        <strain evidence="3 4">AJA228-03</strain>
    </source>
</reference>
<protein>
    <recommendedName>
        <fullName evidence="2">MULE transposase domain-containing protein</fullName>
    </recommendedName>
</protein>
<organism evidence="3 4">
    <name type="scientific">Cyclostephanos tholiformis</name>
    <dbReference type="NCBI Taxonomy" id="382380"/>
    <lineage>
        <taxon>Eukaryota</taxon>
        <taxon>Sar</taxon>
        <taxon>Stramenopiles</taxon>
        <taxon>Ochrophyta</taxon>
        <taxon>Bacillariophyta</taxon>
        <taxon>Coscinodiscophyceae</taxon>
        <taxon>Thalassiosirophycidae</taxon>
        <taxon>Stephanodiscales</taxon>
        <taxon>Stephanodiscaceae</taxon>
        <taxon>Cyclostephanos</taxon>
    </lineage>
</organism>
<dbReference type="InterPro" id="IPR018289">
    <property type="entry name" value="MULE_transposase_dom"/>
</dbReference>
<dbReference type="EMBL" id="JALLPB020000451">
    <property type="protein sequence ID" value="KAL3808992.1"/>
    <property type="molecule type" value="Genomic_DNA"/>
</dbReference>
<accession>A0ABD3R7K9</accession>
<dbReference type="AlphaFoldDB" id="A0ABD3R7K9"/>
<evidence type="ECO:0000256" key="1">
    <source>
        <dbReference type="SAM" id="MobiDB-lite"/>
    </source>
</evidence>
<dbReference type="Pfam" id="PF10551">
    <property type="entry name" value="MULE"/>
    <property type="match status" value="1"/>
</dbReference>
<comment type="caution">
    <text evidence="3">The sequence shown here is derived from an EMBL/GenBank/DDBJ whole genome shotgun (WGS) entry which is preliminary data.</text>
</comment>
<evidence type="ECO:0000313" key="4">
    <source>
        <dbReference type="Proteomes" id="UP001530377"/>
    </source>
</evidence>